<geneLocation type="mitochondrion" evidence="1"/>
<keyword evidence="1" id="KW-0496">Mitochondrion</keyword>
<protein>
    <submittedName>
        <fullName evidence="1">Uncharacterized protein</fullName>
    </submittedName>
</protein>
<proteinExistence type="predicted"/>
<sequence length="66" mass="7796">MNLIHKRLRIYILFTEGNRTKPLIDHFSDEARDISCCLVLMGTREGEERINSCYYGRMIRTGHHTL</sequence>
<organism evidence="1">
    <name type="scientific">Picea glauca</name>
    <name type="common">White spruce</name>
    <name type="synonym">Pinus glauca</name>
    <dbReference type="NCBI Taxonomy" id="3330"/>
    <lineage>
        <taxon>Eukaryota</taxon>
        <taxon>Viridiplantae</taxon>
        <taxon>Streptophyta</taxon>
        <taxon>Embryophyta</taxon>
        <taxon>Tracheophyta</taxon>
        <taxon>Spermatophyta</taxon>
        <taxon>Pinopsida</taxon>
        <taxon>Pinidae</taxon>
        <taxon>Conifers I</taxon>
        <taxon>Pinales</taxon>
        <taxon>Pinaceae</taxon>
        <taxon>Picea</taxon>
    </lineage>
</organism>
<gene>
    <name evidence="1" type="ORF">ABT39_MTgene822</name>
</gene>
<evidence type="ECO:0000313" key="1">
    <source>
        <dbReference type="EMBL" id="KUM50976.1"/>
    </source>
</evidence>
<name>A0A117NJ56_PICGL</name>
<comment type="caution">
    <text evidence="1">The sequence shown here is derived from an EMBL/GenBank/DDBJ whole genome shotgun (WGS) entry which is preliminary data.</text>
</comment>
<accession>A0A117NJ56</accession>
<reference evidence="1" key="1">
    <citation type="journal article" date="2015" name="Genome Biol. Evol.">
        <title>Organellar Genomes of White Spruce (Picea glauca): Assembly and Annotation.</title>
        <authorList>
            <person name="Jackman S.D."/>
            <person name="Warren R.L."/>
            <person name="Gibb E.A."/>
            <person name="Vandervalk B.P."/>
            <person name="Mohamadi H."/>
            <person name="Chu J."/>
            <person name="Raymond A."/>
            <person name="Pleasance S."/>
            <person name="Coope R."/>
            <person name="Wildung M.R."/>
            <person name="Ritland C.E."/>
            <person name="Bousquet J."/>
            <person name="Jones S.J."/>
            <person name="Bohlmann J."/>
            <person name="Birol I."/>
        </authorList>
    </citation>
    <scope>NUCLEOTIDE SEQUENCE [LARGE SCALE GENOMIC DNA]</scope>
    <source>
        <tissue evidence="1">Flushing bud</tissue>
    </source>
</reference>
<dbReference type="AlphaFoldDB" id="A0A117NJ56"/>
<dbReference type="EMBL" id="LKAM01000001">
    <property type="protein sequence ID" value="KUM50976.1"/>
    <property type="molecule type" value="Genomic_DNA"/>
</dbReference>